<dbReference type="OrthoDB" id="2596802at2759"/>
<reference evidence="2 3" key="1">
    <citation type="journal article" date="2012" name="Eukaryot. Cell">
        <title>Genome sequence of the Trichosporon asahii environmental strain CBS 8904.</title>
        <authorList>
            <person name="Yang R.Y."/>
            <person name="Li H.T."/>
            <person name="Zhu H."/>
            <person name="Zhou G.P."/>
            <person name="Wang M."/>
            <person name="Wang L."/>
        </authorList>
    </citation>
    <scope>NUCLEOTIDE SEQUENCE [LARGE SCALE GENOMIC DNA]</scope>
    <source>
        <strain evidence="2 3">CBS 8904</strain>
    </source>
</reference>
<keyword evidence="3" id="KW-1185">Reference proteome</keyword>
<proteinExistence type="predicted"/>
<name>K1WD31_TRIAC</name>
<evidence type="ECO:0000256" key="1">
    <source>
        <dbReference type="SAM" id="MobiDB-lite"/>
    </source>
</evidence>
<dbReference type="InParanoid" id="K1WD31"/>
<protein>
    <recommendedName>
        <fullName evidence="4">Protein kinase domain-containing protein</fullName>
    </recommendedName>
</protein>
<comment type="caution">
    <text evidence="2">The sequence shown here is derived from an EMBL/GenBank/DDBJ whole genome shotgun (WGS) entry which is preliminary data.</text>
</comment>
<sequence>MPSFSLLTTSRSIPLLGEVAPSSSIRRRFTLTSGYKPNGSAAFLQELLGHHRLPLPVQVDSFDRSVEDDGDEEYIQPTTVRLPSSPSLLDRMHRSLCHRAKHLVPDPDIDQPWTEETLRLSRLFRSLSEKAASATVPEPWSGNDLSLASYLSLYLLRPLNELIAYMLLPQGILLHWQAQETPDACRFELVWTRGGLNPRQVRLAVLDGFAPHNLTVQDMQALAVSVRLGMIAHTGNQDGGEVGGEGSGQPRVLIRLLHRNLDVILVISSIISAMPPLTATERQKLLLQQEIAKLSAAPAAAILPLTTPTEEVTRTAVVVASQPRVRVLNTLVVDTSANDVSRYELGCGGGYGNGGRRSFPNFCADDRAFNYPEATIRLKNGLRAEVQELQVILFPSTRISKYTIYTRDEAKAAAMHELAAYKGPLADLQGRLVPQLRGIFGSCQSDGVQVWCVMLDDAGDEIKPSERRSNWVQKSVRKAYADLHAAGVLHGDVQWRHIRRLGMSKALQLVDFDRAQLRSAGMSEEDWEVLTRMEKDCVEILLECTIPCSPAKQSTLRRDQSIKRRKPVPSFEPLLHP</sequence>
<dbReference type="EMBL" id="AMBO01000368">
    <property type="protein sequence ID" value="EKC99558.1"/>
    <property type="molecule type" value="Genomic_DNA"/>
</dbReference>
<organism evidence="2 3">
    <name type="scientific">Trichosporon asahii var. asahii (strain CBS 8904)</name>
    <name type="common">Yeast</name>
    <dbReference type="NCBI Taxonomy" id="1220162"/>
    <lineage>
        <taxon>Eukaryota</taxon>
        <taxon>Fungi</taxon>
        <taxon>Dikarya</taxon>
        <taxon>Basidiomycota</taxon>
        <taxon>Agaricomycotina</taxon>
        <taxon>Tremellomycetes</taxon>
        <taxon>Trichosporonales</taxon>
        <taxon>Trichosporonaceae</taxon>
        <taxon>Trichosporon</taxon>
    </lineage>
</organism>
<accession>K1WD31</accession>
<gene>
    <name evidence="2" type="ORF">A1Q2_06094</name>
</gene>
<evidence type="ECO:0000313" key="3">
    <source>
        <dbReference type="Proteomes" id="UP000006757"/>
    </source>
</evidence>
<evidence type="ECO:0000313" key="2">
    <source>
        <dbReference type="EMBL" id="EKC99558.1"/>
    </source>
</evidence>
<dbReference type="AlphaFoldDB" id="K1WD31"/>
<dbReference type="Proteomes" id="UP000006757">
    <property type="component" value="Unassembled WGS sequence"/>
</dbReference>
<evidence type="ECO:0008006" key="4">
    <source>
        <dbReference type="Google" id="ProtNLM"/>
    </source>
</evidence>
<feature type="region of interest" description="Disordered" evidence="1">
    <location>
        <begin position="552"/>
        <end position="577"/>
    </location>
</feature>
<dbReference type="HOGENOM" id="CLU_508242_0_0_1"/>
<dbReference type="Pfam" id="PF06293">
    <property type="entry name" value="Kdo"/>
    <property type="match status" value="1"/>
</dbReference>